<name>A0A0F9HSS8_9ZZZZ</name>
<sequence>IDDGAKVQEVGLAVMAAVGAAGIGGGAQALMAKVEEIAEEDILEEDDVPDDEAIIAWVDGEEVA</sequence>
<gene>
    <name evidence="1" type="ORF">LCGC14_2027350</name>
</gene>
<dbReference type="AlphaFoldDB" id="A0A0F9HSS8"/>
<comment type="caution">
    <text evidence="1">The sequence shown here is derived from an EMBL/GenBank/DDBJ whole genome shotgun (WGS) entry which is preliminary data.</text>
</comment>
<feature type="non-terminal residue" evidence="1">
    <location>
        <position position="1"/>
    </location>
</feature>
<dbReference type="EMBL" id="LAZR01023535">
    <property type="protein sequence ID" value="KKL78192.1"/>
    <property type="molecule type" value="Genomic_DNA"/>
</dbReference>
<organism evidence="1">
    <name type="scientific">marine sediment metagenome</name>
    <dbReference type="NCBI Taxonomy" id="412755"/>
    <lineage>
        <taxon>unclassified sequences</taxon>
        <taxon>metagenomes</taxon>
        <taxon>ecological metagenomes</taxon>
    </lineage>
</organism>
<protein>
    <submittedName>
        <fullName evidence="1">Uncharacterized protein</fullName>
    </submittedName>
</protein>
<reference evidence="1" key="1">
    <citation type="journal article" date="2015" name="Nature">
        <title>Complex archaea that bridge the gap between prokaryotes and eukaryotes.</title>
        <authorList>
            <person name="Spang A."/>
            <person name="Saw J.H."/>
            <person name="Jorgensen S.L."/>
            <person name="Zaremba-Niedzwiedzka K."/>
            <person name="Martijn J."/>
            <person name="Lind A.E."/>
            <person name="van Eijk R."/>
            <person name="Schleper C."/>
            <person name="Guy L."/>
            <person name="Ettema T.J."/>
        </authorList>
    </citation>
    <scope>NUCLEOTIDE SEQUENCE</scope>
</reference>
<accession>A0A0F9HSS8</accession>
<proteinExistence type="predicted"/>
<evidence type="ECO:0000313" key="1">
    <source>
        <dbReference type="EMBL" id="KKL78192.1"/>
    </source>
</evidence>